<dbReference type="HOGENOM" id="CLU_3255079_0_0_9"/>
<evidence type="ECO:0000313" key="3">
    <source>
        <dbReference type="Proteomes" id="UP000006620"/>
    </source>
</evidence>
<dbReference type="EMBL" id="CP002869">
    <property type="protein sequence ID" value="AEI45693.1"/>
    <property type="molecule type" value="Genomic_DNA"/>
</dbReference>
<evidence type="ECO:0000313" key="2">
    <source>
        <dbReference type="EMBL" id="AEI45693.1"/>
    </source>
</evidence>
<accession>F8FN23</accession>
<reference evidence="2 3" key="2">
    <citation type="journal article" date="2013" name="Genome Announc.">
        <title>Genome Sequence of Growth-Improving Paenibacillus mucilaginosus Strain KNP414.</title>
        <authorList>
            <person name="Lu J.J."/>
            <person name="Wang J.F."/>
            <person name="Hu X.F."/>
        </authorList>
    </citation>
    <scope>NUCLEOTIDE SEQUENCE [LARGE SCALE GENOMIC DNA]</scope>
    <source>
        <strain evidence="2 3">KNP414</strain>
    </source>
</reference>
<dbReference type="PATRIC" id="fig|1036673.3.peg.6699"/>
<sequence length="42" mass="4646">MFKDYSLFDQKIDKSLNAFKEGAGQMPKTPGGRPGDFSSCVF</sequence>
<organism evidence="2 3">
    <name type="scientific">Paenibacillus mucilaginosus (strain KNP414)</name>
    <dbReference type="NCBI Taxonomy" id="1036673"/>
    <lineage>
        <taxon>Bacteria</taxon>
        <taxon>Bacillati</taxon>
        <taxon>Bacillota</taxon>
        <taxon>Bacilli</taxon>
        <taxon>Bacillales</taxon>
        <taxon>Paenibacillaceae</taxon>
        <taxon>Paenibacillus</taxon>
    </lineage>
</organism>
<evidence type="ECO:0000256" key="1">
    <source>
        <dbReference type="SAM" id="MobiDB-lite"/>
    </source>
</evidence>
<dbReference type="KEGG" id="pms:KNP414_07183"/>
<gene>
    <name evidence="2" type="ordered locus">KNP414_07183</name>
</gene>
<name>F8FN23_PAEMK</name>
<reference evidence="3" key="1">
    <citation type="submission" date="2011-06" db="EMBL/GenBank/DDBJ databases">
        <title>Complete genome sequence of Paenibacillus mucilaginosus KNP414.</title>
        <authorList>
            <person name="Wang J."/>
            <person name="Hu S."/>
            <person name="Hu X."/>
            <person name="Zhang B."/>
            <person name="Dong D."/>
            <person name="Zhang S."/>
            <person name="Zhao K."/>
            <person name="Wu D."/>
        </authorList>
    </citation>
    <scope>NUCLEOTIDE SEQUENCE [LARGE SCALE GENOMIC DNA]</scope>
    <source>
        <strain evidence="3">KNP414</strain>
    </source>
</reference>
<dbReference type="AlphaFoldDB" id="F8FN23"/>
<protein>
    <submittedName>
        <fullName evidence="2">Uncharacterized protein</fullName>
    </submittedName>
</protein>
<proteinExistence type="predicted"/>
<dbReference type="Proteomes" id="UP000006620">
    <property type="component" value="Chromosome"/>
</dbReference>
<feature type="region of interest" description="Disordered" evidence="1">
    <location>
        <begin position="21"/>
        <end position="42"/>
    </location>
</feature>